<keyword evidence="2" id="KW-1185">Reference proteome</keyword>
<proteinExistence type="predicted"/>
<dbReference type="GO" id="GO:0004386">
    <property type="term" value="F:helicase activity"/>
    <property type="evidence" value="ECO:0007669"/>
    <property type="project" value="UniProtKB-KW"/>
</dbReference>
<keyword evidence="1" id="KW-0547">Nucleotide-binding</keyword>
<sequence>MSYALRKPFGTILSLSDHASALWDRFKKYFSEDYYKSIAEGDRQNNIERDEEVRLRMTEYKCLNG</sequence>
<keyword evidence="1" id="KW-0067">ATP-binding</keyword>
<protein>
    <submittedName>
        <fullName evidence="1">Helitron helicase</fullName>
    </submittedName>
</protein>
<gene>
    <name evidence="1" type="ORF">PHMEG_00024211</name>
</gene>
<organism evidence="1 2">
    <name type="scientific">Phytophthora megakarya</name>
    <dbReference type="NCBI Taxonomy" id="4795"/>
    <lineage>
        <taxon>Eukaryota</taxon>
        <taxon>Sar</taxon>
        <taxon>Stramenopiles</taxon>
        <taxon>Oomycota</taxon>
        <taxon>Peronosporomycetes</taxon>
        <taxon>Peronosporales</taxon>
        <taxon>Peronosporaceae</taxon>
        <taxon>Phytophthora</taxon>
    </lineage>
</organism>
<reference evidence="2" key="1">
    <citation type="submission" date="2017-03" db="EMBL/GenBank/DDBJ databases">
        <title>Phytopthora megakarya and P. palmivora, two closely related causual agents of cacao black pod achieved similar genome size and gene model numbers by different mechanisms.</title>
        <authorList>
            <person name="Ali S."/>
            <person name="Shao J."/>
            <person name="Larry D.J."/>
            <person name="Kronmiller B."/>
            <person name="Shen D."/>
            <person name="Strem M.D."/>
            <person name="Melnick R.L."/>
            <person name="Guiltinan M.J."/>
            <person name="Tyler B.M."/>
            <person name="Meinhardt L.W."/>
            <person name="Bailey B.A."/>
        </authorList>
    </citation>
    <scope>NUCLEOTIDE SEQUENCE [LARGE SCALE GENOMIC DNA]</scope>
    <source>
        <strain evidence="2">zdho120</strain>
    </source>
</reference>
<accession>A0A225VF89</accession>
<keyword evidence="1" id="KW-0347">Helicase</keyword>
<dbReference type="EMBL" id="NBNE01005219">
    <property type="protein sequence ID" value="OWZ03972.1"/>
    <property type="molecule type" value="Genomic_DNA"/>
</dbReference>
<comment type="caution">
    <text evidence="1">The sequence shown here is derived from an EMBL/GenBank/DDBJ whole genome shotgun (WGS) entry which is preliminary data.</text>
</comment>
<dbReference type="Proteomes" id="UP000198211">
    <property type="component" value="Unassembled WGS sequence"/>
</dbReference>
<evidence type="ECO:0000313" key="2">
    <source>
        <dbReference type="Proteomes" id="UP000198211"/>
    </source>
</evidence>
<keyword evidence="1" id="KW-0378">Hydrolase</keyword>
<name>A0A225VF89_9STRA</name>
<dbReference type="AlphaFoldDB" id="A0A225VF89"/>
<evidence type="ECO:0000313" key="1">
    <source>
        <dbReference type="EMBL" id="OWZ03972.1"/>
    </source>
</evidence>